<feature type="compositionally biased region" description="Acidic residues" evidence="1">
    <location>
        <begin position="196"/>
        <end position="214"/>
    </location>
</feature>
<gene>
    <name evidence="2" type="ORF">PHPALM_28012</name>
</gene>
<proteinExistence type="predicted"/>
<reference evidence="2 3" key="1">
    <citation type="journal article" date="2017" name="Genome Biol. Evol.">
        <title>Phytophthora megakarya and P. palmivora, closely related causal agents of cacao black pod rot, underwent increases in genome sizes and gene numbers by different mechanisms.</title>
        <authorList>
            <person name="Ali S.S."/>
            <person name="Shao J."/>
            <person name="Lary D.J."/>
            <person name="Kronmiller B."/>
            <person name="Shen D."/>
            <person name="Strem M.D."/>
            <person name="Amoako-Attah I."/>
            <person name="Akrofi A.Y."/>
            <person name="Begoude B.A."/>
            <person name="Ten Hoopen G.M."/>
            <person name="Coulibaly K."/>
            <person name="Kebe B.I."/>
            <person name="Melnick R.L."/>
            <person name="Guiltinan M.J."/>
            <person name="Tyler B.M."/>
            <person name="Meinhardt L.W."/>
            <person name="Bailey B.A."/>
        </authorList>
    </citation>
    <scope>NUCLEOTIDE SEQUENCE [LARGE SCALE GENOMIC DNA]</scope>
    <source>
        <strain evidence="3">sbr112.9</strain>
    </source>
</reference>
<keyword evidence="3" id="KW-1185">Reference proteome</keyword>
<comment type="caution">
    <text evidence="2">The sequence shown here is derived from an EMBL/GenBank/DDBJ whole genome shotgun (WGS) entry which is preliminary data.</text>
</comment>
<evidence type="ECO:0000313" key="2">
    <source>
        <dbReference type="EMBL" id="POM62789.1"/>
    </source>
</evidence>
<name>A0A2P4XB89_9STRA</name>
<evidence type="ECO:0000313" key="3">
    <source>
        <dbReference type="Proteomes" id="UP000237271"/>
    </source>
</evidence>
<feature type="compositionally biased region" description="Acidic residues" evidence="1">
    <location>
        <begin position="224"/>
        <end position="253"/>
    </location>
</feature>
<dbReference type="Proteomes" id="UP000237271">
    <property type="component" value="Unassembled WGS sequence"/>
</dbReference>
<sequence>MVSYEKVYLKTKFPRVFRIHRKYYVSHLLGLIEVPQDEVGIAMTKGVLDILTVIDPELVPDKGIKWVKREIRMRCASTGISYSHPKWKAFGGYFRAMLLELYNIEEWNVYDVQNELVARTNNPLERFYRELNRAFSPHPSIVTFVSTIRQISQDNVAKLTDIVTGRRNRGTTTNAKDEFEVPSPVDLQQSKGLSESESEDDAPSLEELESENSTDIEAAAAENAAEEGEFIPDFSFEYEVENEPSETGIEDDH</sequence>
<dbReference type="AlphaFoldDB" id="A0A2P4XB89"/>
<feature type="region of interest" description="Disordered" evidence="1">
    <location>
        <begin position="168"/>
        <end position="253"/>
    </location>
</feature>
<organism evidence="2 3">
    <name type="scientific">Phytophthora palmivora</name>
    <dbReference type="NCBI Taxonomy" id="4796"/>
    <lineage>
        <taxon>Eukaryota</taxon>
        <taxon>Sar</taxon>
        <taxon>Stramenopiles</taxon>
        <taxon>Oomycota</taxon>
        <taxon>Peronosporomycetes</taxon>
        <taxon>Peronosporales</taxon>
        <taxon>Peronosporaceae</taxon>
        <taxon>Phytophthora</taxon>
    </lineage>
</organism>
<dbReference type="EMBL" id="NCKW01015498">
    <property type="protein sequence ID" value="POM62789.1"/>
    <property type="molecule type" value="Genomic_DNA"/>
</dbReference>
<accession>A0A2P4XB89</accession>
<dbReference type="OrthoDB" id="116650at2759"/>
<evidence type="ECO:0000256" key="1">
    <source>
        <dbReference type="SAM" id="MobiDB-lite"/>
    </source>
</evidence>
<protein>
    <submittedName>
        <fullName evidence="2">Uncharacterized protein</fullName>
    </submittedName>
</protein>
<feature type="compositionally biased region" description="Polar residues" evidence="1">
    <location>
        <begin position="186"/>
        <end position="195"/>
    </location>
</feature>